<comment type="catalytic activity">
    <reaction evidence="9">
        <text>Release of signal peptides from bacterial membrane prolipoproteins. Hydrolyzes -Xaa-Yaa-Zaa-|-(S,diacylglyceryl)Cys-, in which Xaa is hydrophobic (preferably Leu), and Yaa (Ala or Ser) and Zaa (Gly or Ala) have small, neutral side chains.</text>
        <dbReference type="EC" id="3.4.23.36"/>
    </reaction>
</comment>
<keyword evidence="2 9" id="KW-1003">Cell membrane</keyword>
<dbReference type="OrthoDB" id="9810259at2"/>
<evidence type="ECO:0000256" key="3">
    <source>
        <dbReference type="ARBA" id="ARBA00022670"/>
    </source>
</evidence>
<evidence type="ECO:0000256" key="5">
    <source>
        <dbReference type="ARBA" id="ARBA00022750"/>
    </source>
</evidence>
<name>A0A383U2C0_9FLAO</name>
<reference evidence="11 12" key="1">
    <citation type="submission" date="2018-09" db="EMBL/GenBank/DDBJ databases">
        <authorList>
            <consortium name="Pathogen Informatics"/>
        </authorList>
    </citation>
    <scope>NUCLEOTIDE SEQUENCE [LARGE SCALE GENOMIC DNA]</scope>
    <source>
        <strain evidence="11 12">OH-22767</strain>
    </source>
</reference>
<dbReference type="HAMAP" id="MF_00161">
    <property type="entry name" value="LspA"/>
    <property type="match status" value="1"/>
</dbReference>
<dbReference type="GO" id="GO:0004190">
    <property type="term" value="F:aspartic-type endopeptidase activity"/>
    <property type="evidence" value="ECO:0007669"/>
    <property type="project" value="UniProtKB-UniRule"/>
</dbReference>
<dbReference type="PANTHER" id="PTHR33695:SF1">
    <property type="entry name" value="LIPOPROTEIN SIGNAL PEPTIDASE"/>
    <property type="match status" value="1"/>
</dbReference>
<feature type="active site" evidence="9">
    <location>
        <position position="154"/>
    </location>
</feature>
<protein>
    <recommendedName>
        <fullName evidence="9">Lipoprotein signal peptidase</fullName>
        <ecNumber evidence="9">3.4.23.36</ecNumber>
    </recommendedName>
    <alternativeName>
        <fullName evidence="9">Prolipoprotein signal peptidase</fullName>
    </alternativeName>
    <alternativeName>
        <fullName evidence="9">Signal peptidase II</fullName>
        <shortName evidence="9">SPase II</shortName>
    </alternativeName>
</protein>
<evidence type="ECO:0000256" key="6">
    <source>
        <dbReference type="ARBA" id="ARBA00022801"/>
    </source>
</evidence>
<feature type="active site" evidence="9">
    <location>
        <position position="188"/>
    </location>
</feature>
<dbReference type="GO" id="GO:0005886">
    <property type="term" value="C:plasma membrane"/>
    <property type="evidence" value="ECO:0007669"/>
    <property type="project" value="UniProtKB-SubCell"/>
</dbReference>
<dbReference type="PANTHER" id="PTHR33695">
    <property type="entry name" value="LIPOPROTEIN SIGNAL PEPTIDASE"/>
    <property type="match status" value="1"/>
</dbReference>
<evidence type="ECO:0000313" key="11">
    <source>
        <dbReference type="EMBL" id="SZD73529.1"/>
    </source>
</evidence>
<keyword evidence="8 9" id="KW-0472">Membrane</keyword>
<dbReference type="PRINTS" id="PR00781">
    <property type="entry name" value="LIPOSIGPTASE"/>
</dbReference>
<accession>A0A383U2C0</accession>
<feature type="transmembrane region" description="Helical" evidence="9">
    <location>
        <begin position="90"/>
        <end position="115"/>
    </location>
</feature>
<keyword evidence="7 9" id="KW-1133">Transmembrane helix</keyword>
<dbReference type="EMBL" id="UNSC01000006">
    <property type="protein sequence ID" value="SZD73529.1"/>
    <property type="molecule type" value="Genomic_DNA"/>
</dbReference>
<evidence type="ECO:0000256" key="2">
    <source>
        <dbReference type="ARBA" id="ARBA00022475"/>
    </source>
</evidence>
<dbReference type="RefSeq" id="WP_119059572.1">
    <property type="nucleotide sequence ID" value="NZ_UNSC01000006.1"/>
</dbReference>
<dbReference type="InterPro" id="IPR001872">
    <property type="entry name" value="Peptidase_A8"/>
</dbReference>
<comment type="function">
    <text evidence="9">This protein specifically catalyzes the removal of signal peptides from prolipoproteins.</text>
</comment>
<keyword evidence="5 9" id="KW-0064">Aspartyl protease</keyword>
<dbReference type="AlphaFoldDB" id="A0A383U2C0"/>
<evidence type="ECO:0000256" key="9">
    <source>
        <dbReference type="HAMAP-Rule" id="MF_00161"/>
    </source>
</evidence>
<comment type="caution">
    <text evidence="9">Lacks conserved residue(s) required for the propagation of feature annotation.</text>
</comment>
<evidence type="ECO:0000256" key="1">
    <source>
        <dbReference type="ARBA" id="ARBA00006139"/>
    </source>
</evidence>
<keyword evidence="12" id="KW-1185">Reference proteome</keyword>
<keyword evidence="6 9" id="KW-0378">Hydrolase</keyword>
<comment type="subcellular location">
    <subcellularLocation>
        <location evidence="9">Cell membrane</location>
        <topology evidence="9">Multi-pass membrane protein</topology>
    </subcellularLocation>
</comment>
<gene>
    <name evidence="9" type="primary">lspA</name>
    <name evidence="11" type="ORF">SAMEA104719789_01339</name>
</gene>
<organism evidence="11 12">
    <name type="scientific">Candidatus Ornithobacterium hominis</name>
    <dbReference type="NCBI Taxonomy" id="2497989"/>
    <lineage>
        <taxon>Bacteria</taxon>
        <taxon>Pseudomonadati</taxon>
        <taxon>Bacteroidota</taxon>
        <taxon>Flavobacteriia</taxon>
        <taxon>Flavobacteriales</taxon>
        <taxon>Weeksellaceae</taxon>
        <taxon>Ornithobacterium</taxon>
    </lineage>
</organism>
<evidence type="ECO:0000256" key="7">
    <source>
        <dbReference type="ARBA" id="ARBA00022989"/>
    </source>
</evidence>
<evidence type="ECO:0000313" key="12">
    <source>
        <dbReference type="Proteomes" id="UP000262142"/>
    </source>
</evidence>
<dbReference type="EC" id="3.4.23.36" evidence="9"/>
<evidence type="ECO:0000256" key="4">
    <source>
        <dbReference type="ARBA" id="ARBA00022692"/>
    </source>
</evidence>
<keyword evidence="4 9" id="KW-0812">Transmembrane</keyword>
<feature type="transmembrane region" description="Helical" evidence="9">
    <location>
        <begin position="59"/>
        <end position="78"/>
    </location>
</feature>
<dbReference type="Pfam" id="PF01252">
    <property type="entry name" value="Peptidase_A8"/>
    <property type="match status" value="1"/>
</dbReference>
<comment type="similarity">
    <text evidence="1 9 10">Belongs to the peptidase A8 family.</text>
</comment>
<feature type="transmembrane region" description="Helical" evidence="9">
    <location>
        <begin position="179"/>
        <end position="201"/>
    </location>
</feature>
<sequence>MKKITIITIVIVVLDQLSKFYIKTNFEIGESVTIFQDWFHLLFVENPGMAYGMNWGGPIGKTILAISRWVFIFAMIYFISHQGKKMQKPLFNWTAGLLLAGALGNVLDSTFYGLIFDTGTTWNPEIQDWNRFYPGVSKADFSGYAPLFQGCVVDMLYFPLFDYSIPESIPLIGGKQGTFFSPVFNIADSAITIGAVIILFFHERIFRIN</sequence>
<dbReference type="NCBIfam" id="NF011369">
    <property type="entry name" value="PRK14788.1"/>
    <property type="match status" value="1"/>
</dbReference>
<evidence type="ECO:0000256" key="8">
    <source>
        <dbReference type="ARBA" id="ARBA00023136"/>
    </source>
</evidence>
<dbReference type="UniPathway" id="UPA00665"/>
<dbReference type="Proteomes" id="UP000262142">
    <property type="component" value="Unassembled WGS sequence"/>
</dbReference>
<keyword evidence="11" id="KW-0449">Lipoprotein</keyword>
<keyword evidence="3 9" id="KW-0645">Protease</keyword>
<dbReference type="GO" id="GO:0006508">
    <property type="term" value="P:proteolysis"/>
    <property type="evidence" value="ECO:0007669"/>
    <property type="project" value="UniProtKB-KW"/>
</dbReference>
<comment type="pathway">
    <text evidence="9">Protein modification; lipoprotein biosynthesis (signal peptide cleavage).</text>
</comment>
<proteinExistence type="inferred from homology"/>
<evidence type="ECO:0000256" key="10">
    <source>
        <dbReference type="RuleBase" id="RU004181"/>
    </source>
</evidence>